<keyword evidence="3 8" id="KW-0812">Transmembrane</keyword>
<evidence type="ECO:0000313" key="10">
    <source>
        <dbReference type="Proteomes" id="UP000008744"/>
    </source>
</evidence>
<evidence type="ECO:0000256" key="8">
    <source>
        <dbReference type="SAM" id="Phobius"/>
    </source>
</evidence>
<evidence type="ECO:0000256" key="5">
    <source>
        <dbReference type="ARBA" id="ARBA00023136"/>
    </source>
</evidence>
<feature type="compositionally biased region" description="Polar residues" evidence="7">
    <location>
        <begin position="952"/>
        <end position="962"/>
    </location>
</feature>
<dbReference type="eggNOG" id="KOG4331">
    <property type="taxonomic scope" value="Eukaryota"/>
</dbReference>
<feature type="transmembrane region" description="Helical" evidence="8">
    <location>
        <begin position="868"/>
        <end position="887"/>
    </location>
</feature>
<dbReference type="Pfam" id="PF05478">
    <property type="entry name" value="Prominin"/>
    <property type="match status" value="1"/>
</dbReference>
<comment type="similarity">
    <text evidence="2">Belongs to the prominin family.</text>
</comment>
<dbReference type="PANTHER" id="PTHR22730">
    <property type="entry name" value="PROMININ PROM PROTEIN"/>
    <property type="match status" value="1"/>
</dbReference>
<dbReference type="Proteomes" id="UP000008744">
    <property type="component" value="Unassembled WGS sequence"/>
</dbReference>
<feature type="transmembrane region" description="Helical" evidence="8">
    <location>
        <begin position="232"/>
        <end position="254"/>
    </location>
</feature>
<keyword evidence="10" id="KW-1185">Reference proteome</keyword>
<sequence>MYSSENVPSDGCGCRCLGGNSIEIGVALELPRERKSRGSGRKRHFDPLAVRGILILVLLSLTMPNFAQDPGAETGTTVGNGTGTNNTANVVWREGYPGDGTTHEQLGQDHWPSAEYSPYRGFGRYSRELASPRKALSPINTITHFILRSFLSDLPPGYVTSTDNNKLALGPKVWKNDWAALLAQYWFLVVVVIILLVCIIIIPFIGVCYCCFCCCLRCKQHKISESFRRRRLYGVCLGLLVVSLMFCLLIMFFANKFLDRGLADSNMTMKRAGQDHCTFLKEVADHIYHLMVYNYQELEAHLDEQLSTASNHIFLDLGDTSESNALIEMERILANMPRALMIMSQVDDLEKDIRLFGSQLRDGLRGQKRDLSYAAYALCHLPKCYKFNHDMGITTYDVSKCLHFDLIPNSTVFVEGMKKIIMDKTYLIPLSGLARLKNIKDLIVKHMALAFPPVFKSLAGARLMLLDEATGIRDLIDSMINDIHLNTLRTSRMFDDIHDKFGADRRAINIVICILIFIIIVILISALVCGCLGPSRTKPGPSGVFSKGMAASCLLLAIILIFCVFSFITLVGLFYLMIGLITYTSACAPLKDGQNILRHVDPVIDLNRYMSGRSGDTQPTLPVSDAIRACNANESIFDLLRAKKIYDINNLLNKEIFVEDFEDPPVFTGDLTTLKLILEEEKVHLNKMRAGNLSEYHSILYSEHLCTKFTHTDYSILKTKTRAFAYEINTRYLKGFPACLAYFLASSDLAKYDKYLVVPLTNAVNKALQKVNEIDSLILYDNNNFGNSIGVLMDAVQRSEDFIRYKGNNYINNLAHNLSISVNLQLQEYIERVISEVNKNVGHCKPLAYIYSQSAYLICERLVDPINAFAMATLLCCMFLLPVLPVAHRLMCMYLKIYPSPIVTQLAAAAAAAEAAEAARCPVCTGPPVWLGPATSWPQDHRGTSGLPASEELNTSEGSVTNSKRKKE</sequence>
<feature type="transmembrane region" description="Helical" evidence="8">
    <location>
        <begin position="185"/>
        <end position="212"/>
    </location>
</feature>
<dbReference type="OrthoDB" id="6229420at2759"/>
<dbReference type="OMA" id="SLWNTLH"/>
<comment type="subcellular location">
    <subcellularLocation>
        <location evidence="1">Membrane</location>
        <topology evidence="1">Multi-pass membrane protein</topology>
    </subcellularLocation>
</comment>
<feature type="region of interest" description="Disordered" evidence="7">
    <location>
        <begin position="72"/>
        <end position="94"/>
    </location>
</feature>
<organism evidence="10">
    <name type="scientific">Drosophila persimilis</name>
    <name type="common">Fruit fly</name>
    <dbReference type="NCBI Taxonomy" id="7234"/>
    <lineage>
        <taxon>Eukaryota</taxon>
        <taxon>Metazoa</taxon>
        <taxon>Ecdysozoa</taxon>
        <taxon>Arthropoda</taxon>
        <taxon>Hexapoda</taxon>
        <taxon>Insecta</taxon>
        <taxon>Pterygota</taxon>
        <taxon>Neoptera</taxon>
        <taxon>Endopterygota</taxon>
        <taxon>Diptera</taxon>
        <taxon>Brachycera</taxon>
        <taxon>Muscomorpha</taxon>
        <taxon>Ephydroidea</taxon>
        <taxon>Drosophilidae</taxon>
        <taxon>Drosophila</taxon>
        <taxon>Sophophora</taxon>
    </lineage>
</organism>
<dbReference type="EMBL" id="CH479181">
    <property type="protein sequence ID" value="EDW31944.1"/>
    <property type="molecule type" value="Genomic_DNA"/>
</dbReference>
<dbReference type="PhylomeDB" id="B4GAJ2"/>
<evidence type="ECO:0000313" key="9">
    <source>
        <dbReference type="EMBL" id="EDW31944.1"/>
    </source>
</evidence>
<evidence type="ECO:0000256" key="4">
    <source>
        <dbReference type="ARBA" id="ARBA00022989"/>
    </source>
</evidence>
<feature type="transmembrane region" description="Helical" evidence="8">
    <location>
        <begin position="507"/>
        <end position="532"/>
    </location>
</feature>
<keyword evidence="6" id="KW-0325">Glycoprotein</keyword>
<feature type="compositionally biased region" description="Low complexity" evidence="7">
    <location>
        <begin position="74"/>
        <end position="91"/>
    </location>
</feature>
<evidence type="ECO:0000256" key="1">
    <source>
        <dbReference type="ARBA" id="ARBA00004141"/>
    </source>
</evidence>
<keyword evidence="5 8" id="KW-0472">Membrane</keyword>
<feature type="region of interest" description="Disordered" evidence="7">
    <location>
        <begin position="934"/>
        <end position="968"/>
    </location>
</feature>
<dbReference type="GO" id="GO:0016020">
    <property type="term" value="C:membrane"/>
    <property type="evidence" value="ECO:0007669"/>
    <property type="project" value="UniProtKB-SubCell"/>
</dbReference>
<accession>B4GAJ2</accession>
<evidence type="ECO:0000256" key="2">
    <source>
        <dbReference type="ARBA" id="ARBA00006058"/>
    </source>
</evidence>
<dbReference type="KEGG" id="dpe:6590004"/>
<dbReference type="HOGENOM" id="CLU_008293_1_0_1"/>
<evidence type="ECO:0000256" key="6">
    <source>
        <dbReference type="ARBA" id="ARBA00023180"/>
    </source>
</evidence>
<gene>
    <name evidence="9" type="primary">Dper\GL10700</name>
    <name evidence="9" type="ORF">Dper_GL10700</name>
</gene>
<dbReference type="PANTHER" id="PTHR22730:SF1">
    <property type="entry name" value="PROMININ-LIKE PROTEIN"/>
    <property type="match status" value="1"/>
</dbReference>
<protein>
    <submittedName>
        <fullName evidence="9">GL10700</fullName>
    </submittedName>
</protein>
<keyword evidence="4 8" id="KW-1133">Transmembrane helix</keyword>
<evidence type="ECO:0000256" key="3">
    <source>
        <dbReference type="ARBA" id="ARBA00022692"/>
    </source>
</evidence>
<dbReference type="AlphaFoldDB" id="B4GAJ2"/>
<reference evidence="9 10" key="1">
    <citation type="journal article" date="2007" name="Nature">
        <title>Evolution of genes and genomes on the Drosophila phylogeny.</title>
        <authorList>
            <consortium name="Drosophila 12 Genomes Consortium"/>
            <person name="Clark A.G."/>
            <person name="Eisen M.B."/>
            <person name="Smith D.R."/>
            <person name="Bergman C.M."/>
            <person name="Oliver B."/>
            <person name="Markow T.A."/>
            <person name="Kaufman T.C."/>
            <person name="Kellis M."/>
            <person name="Gelbart W."/>
            <person name="Iyer V.N."/>
            <person name="Pollard D.A."/>
            <person name="Sackton T.B."/>
            <person name="Larracuente A.M."/>
            <person name="Singh N.D."/>
            <person name="Abad J.P."/>
            <person name="Abt D.N."/>
            <person name="Adryan B."/>
            <person name="Aguade M."/>
            <person name="Akashi H."/>
            <person name="Anderson W.W."/>
            <person name="Aquadro C.F."/>
            <person name="Ardell D.H."/>
            <person name="Arguello R."/>
            <person name="Artieri C.G."/>
            <person name="Barbash D.A."/>
            <person name="Barker D."/>
            <person name="Barsanti P."/>
            <person name="Batterham P."/>
            <person name="Batzoglou S."/>
            <person name="Begun D."/>
            <person name="Bhutkar A."/>
            <person name="Blanco E."/>
            <person name="Bosak S.A."/>
            <person name="Bradley R.K."/>
            <person name="Brand A.D."/>
            <person name="Brent M.R."/>
            <person name="Brooks A.N."/>
            <person name="Brown R.H."/>
            <person name="Butlin R.K."/>
            <person name="Caggese C."/>
            <person name="Calvi B.R."/>
            <person name="Bernardo de Carvalho A."/>
            <person name="Caspi A."/>
            <person name="Castrezana S."/>
            <person name="Celniker S.E."/>
            <person name="Chang J.L."/>
            <person name="Chapple C."/>
            <person name="Chatterji S."/>
            <person name="Chinwalla A."/>
            <person name="Civetta A."/>
            <person name="Clifton S.W."/>
            <person name="Comeron J.M."/>
            <person name="Costello J.C."/>
            <person name="Coyne J.A."/>
            <person name="Daub J."/>
            <person name="David R.G."/>
            <person name="Delcher A.L."/>
            <person name="Delehaunty K."/>
            <person name="Do C.B."/>
            <person name="Ebling H."/>
            <person name="Edwards K."/>
            <person name="Eickbush T."/>
            <person name="Evans J.D."/>
            <person name="Filipski A."/>
            <person name="Findeiss S."/>
            <person name="Freyhult E."/>
            <person name="Fulton L."/>
            <person name="Fulton R."/>
            <person name="Garcia A.C."/>
            <person name="Gardiner A."/>
            <person name="Garfield D.A."/>
            <person name="Garvin B.E."/>
            <person name="Gibson G."/>
            <person name="Gilbert D."/>
            <person name="Gnerre S."/>
            <person name="Godfrey J."/>
            <person name="Good R."/>
            <person name="Gotea V."/>
            <person name="Gravely B."/>
            <person name="Greenberg A.J."/>
            <person name="Griffiths-Jones S."/>
            <person name="Gross S."/>
            <person name="Guigo R."/>
            <person name="Gustafson E.A."/>
            <person name="Haerty W."/>
            <person name="Hahn M.W."/>
            <person name="Halligan D.L."/>
            <person name="Halpern A.L."/>
            <person name="Halter G.M."/>
            <person name="Han M.V."/>
            <person name="Heger A."/>
            <person name="Hillier L."/>
            <person name="Hinrichs A.S."/>
            <person name="Holmes I."/>
            <person name="Hoskins R.A."/>
            <person name="Hubisz M.J."/>
            <person name="Hultmark D."/>
            <person name="Huntley M.A."/>
            <person name="Jaffe D.B."/>
            <person name="Jagadeeshan S."/>
            <person name="Jeck W.R."/>
            <person name="Johnson J."/>
            <person name="Jones C.D."/>
            <person name="Jordan W.C."/>
            <person name="Karpen G.H."/>
            <person name="Kataoka E."/>
            <person name="Keightley P.D."/>
            <person name="Kheradpour P."/>
            <person name="Kirkness E.F."/>
            <person name="Koerich L.B."/>
            <person name="Kristiansen K."/>
            <person name="Kudrna D."/>
            <person name="Kulathinal R.J."/>
            <person name="Kumar S."/>
            <person name="Kwok R."/>
            <person name="Lander E."/>
            <person name="Langley C.H."/>
            <person name="Lapoint R."/>
            <person name="Lazzaro B.P."/>
            <person name="Lee S.J."/>
            <person name="Levesque L."/>
            <person name="Li R."/>
            <person name="Lin C.F."/>
            <person name="Lin M.F."/>
            <person name="Lindblad-Toh K."/>
            <person name="Llopart A."/>
            <person name="Long M."/>
            <person name="Low L."/>
            <person name="Lozovsky E."/>
            <person name="Lu J."/>
            <person name="Luo M."/>
            <person name="Machado C.A."/>
            <person name="Makalowski W."/>
            <person name="Marzo M."/>
            <person name="Matsuda M."/>
            <person name="Matzkin L."/>
            <person name="McAllister B."/>
            <person name="McBride C.S."/>
            <person name="McKernan B."/>
            <person name="McKernan K."/>
            <person name="Mendez-Lago M."/>
            <person name="Minx P."/>
            <person name="Mollenhauer M.U."/>
            <person name="Montooth K."/>
            <person name="Mount S.M."/>
            <person name="Mu X."/>
            <person name="Myers E."/>
            <person name="Negre B."/>
            <person name="Newfeld S."/>
            <person name="Nielsen R."/>
            <person name="Noor M.A."/>
            <person name="O'Grady P."/>
            <person name="Pachter L."/>
            <person name="Papaceit M."/>
            <person name="Parisi M.J."/>
            <person name="Parisi M."/>
            <person name="Parts L."/>
            <person name="Pedersen J.S."/>
            <person name="Pesole G."/>
            <person name="Phillippy A.M."/>
            <person name="Ponting C.P."/>
            <person name="Pop M."/>
            <person name="Porcelli D."/>
            <person name="Powell J.R."/>
            <person name="Prohaska S."/>
            <person name="Pruitt K."/>
            <person name="Puig M."/>
            <person name="Quesneville H."/>
            <person name="Ram K.R."/>
            <person name="Rand D."/>
            <person name="Rasmussen M.D."/>
            <person name="Reed L.K."/>
            <person name="Reenan R."/>
            <person name="Reily A."/>
            <person name="Remington K.A."/>
            <person name="Rieger T.T."/>
            <person name="Ritchie M.G."/>
            <person name="Robin C."/>
            <person name="Rogers Y.H."/>
            <person name="Rohde C."/>
            <person name="Rozas J."/>
            <person name="Rubenfield M.J."/>
            <person name="Ruiz A."/>
            <person name="Russo S."/>
            <person name="Salzberg S.L."/>
            <person name="Sanchez-Gracia A."/>
            <person name="Saranga D.J."/>
            <person name="Sato H."/>
            <person name="Schaeffer S.W."/>
            <person name="Schatz M.C."/>
            <person name="Schlenke T."/>
            <person name="Schwartz R."/>
            <person name="Segarra C."/>
            <person name="Singh R.S."/>
            <person name="Sirot L."/>
            <person name="Sirota M."/>
            <person name="Sisneros N.B."/>
            <person name="Smith C.D."/>
            <person name="Smith T.F."/>
            <person name="Spieth J."/>
            <person name="Stage D.E."/>
            <person name="Stark A."/>
            <person name="Stephan W."/>
            <person name="Strausberg R.L."/>
            <person name="Strempel S."/>
            <person name="Sturgill D."/>
            <person name="Sutton G."/>
            <person name="Sutton G.G."/>
            <person name="Tao W."/>
            <person name="Teichmann S."/>
            <person name="Tobari Y.N."/>
            <person name="Tomimura Y."/>
            <person name="Tsolas J.M."/>
            <person name="Valente V.L."/>
            <person name="Venter E."/>
            <person name="Venter J.C."/>
            <person name="Vicario S."/>
            <person name="Vieira F.G."/>
            <person name="Vilella A.J."/>
            <person name="Villasante A."/>
            <person name="Walenz B."/>
            <person name="Wang J."/>
            <person name="Wasserman M."/>
            <person name="Watts T."/>
            <person name="Wilson D."/>
            <person name="Wilson R.K."/>
            <person name="Wing R.A."/>
            <person name="Wolfner M.F."/>
            <person name="Wong A."/>
            <person name="Wong G.K."/>
            <person name="Wu C.I."/>
            <person name="Wu G."/>
            <person name="Yamamoto D."/>
            <person name="Yang H.P."/>
            <person name="Yang S.P."/>
            <person name="Yorke J.A."/>
            <person name="Yoshida K."/>
            <person name="Zdobnov E."/>
            <person name="Zhang P."/>
            <person name="Zhang Y."/>
            <person name="Zimin A.V."/>
            <person name="Baldwin J."/>
            <person name="Abdouelleil A."/>
            <person name="Abdulkadir J."/>
            <person name="Abebe A."/>
            <person name="Abera B."/>
            <person name="Abreu J."/>
            <person name="Acer S.C."/>
            <person name="Aftuck L."/>
            <person name="Alexander A."/>
            <person name="An P."/>
            <person name="Anderson E."/>
            <person name="Anderson S."/>
            <person name="Arachi H."/>
            <person name="Azer M."/>
            <person name="Bachantsang P."/>
            <person name="Barry A."/>
            <person name="Bayul T."/>
            <person name="Berlin A."/>
            <person name="Bessette D."/>
            <person name="Bloom T."/>
            <person name="Blye J."/>
            <person name="Boguslavskiy L."/>
            <person name="Bonnet C."/>
            <person name="Boukhgalter B."/>
            <person name="Bourzgui I."/>
            <person name="Brown A."/>
            <person name="Cahill P."/>
            <person name="Channer S."/>
            <person name="Cheshatsang Y."/>
            <person name="Chuda L."/>
            <person name="Citroen M."/>
            <person name="Collymore A."/>
            <person name="Cooke P."/>
            <person name="Costello M."/>
            <person name="D'Aco K."/>
            <person name="Daza R."/>
            <person name="De Haan G."/>
            <person name="DeGray S."/>
            <person name="DeMaso C."/>
            <person name="Dhargay N."/>
            <person name="Dooley K."/>
            <person name="Dooley E."/>
            <person name="Doricent M."/>
            <person name="Dorje P."/>
            <person name="Dorjee K."/>
            <person name="Dupes A."/>
            <person name="Elong R."/>
            <person name="Falk J."/>
            <person name="Farina A."/>
            <person name="Faro S."/>
            <person name="Ferguson D."/>
            <person name="Fisher S."/>
            <person name="Foley C.D."/>
            <person name="Franke A."/>
            <person name="Friedrich D."/>
            <person name="Gadbois L."/>
            <person name="Gearin G."/>
            <person name="Gearin C.R."/>
            <person name="Giannoukos G."/>
            <person name="Goode T."/>
            <person name="Graham J."/>
            <person name="Grandbois E."/>
            <person name="Grewal S."/>
            <person name="Gyaltsen K."/>
            <person name="Hafez N."/>
            <person name="Hagos B."/>
            <person name="Hall J."/>
            <person name="Henson C."/>
            <person name="Hollinger A."/>
            <person name="Honan T."/>
            <person name="Huard M.D."/>
            <person name="Hughes L."/>
            <person name="Hurhula B."/>
            <person name="Husby M.E."/>
            <person name="Kamat A."/>
            <person name="Kanga B."/>
            <person name="Kashin S."/>
            <person name="Khazanovich D."/>
            <person name="Kisner P."/>
            <person name="Lance K."/>
            <person name="Lara M."/>
            <person name="Lee W."/>
            <person name="Lennon N."/>
            <person name="Letendre F."/>
            <person name="LeVine R."/>
            <person name="Lipovsky A."/>
            <person name="Liu X."/>
            <person name="Liu J."/>
            <person name="Liu S."/>
            <person name="Lokyitsang T."/>
            <person name="Lokyitsang Y."/>
            <person name="Lubonja R."/>
            <person name="Lui A."/>
            <person name="MacDonald P."/>
            <person name="Magnisalis V."/>
            <person name="Maru K."/>
            <person name="Matthews C."/>
            <person name="McCusker W."/>
            <person name="McDonough S."/>
            <person name="Mehta T."/>
            <person name="Meldrim J."/>
            <person name="Meneus L."/>
            <person name="Mihai O."/>
            <person name="Mihalev A."/>
            <person name="Mihova T."/>
            <person name="Mittelman R."/>
            <person name="Mlenga V."/>
            <person name="Montmayeur A."/>
            <person name="Mulrain L."/>
            <person name="Navidi A."/>
            <person name="Naylor J."/>
            <person name="Negash T."/>
            <person name="Nguyen T."/>
            <person name="Nguyen N."/>
            <person name="Nicol R."/>
            <person name="Norbu C."/>
            <person name="Norbu N."/>
            <person name="Novod N."/>
            <person name="O'Neill B."/>
            <person name="Osman S."/>
            <person name="Markiewicz E."/>
            <person name="Oyono O.L."/>
            <person name="Patti C."/>
            <person name="Phunkhang P."/>
            <person name="Pierre F."/>
            <person name="Priest M."/>
            <person name="Raghuraman S."/>
            <person name="Rege F."/>
            <person name="Reyes R."/>
            <person name="Rise C."/>
            <person name="Rogov P."/>
            <person name="Ross K."/>
            <person name="Ryan E."/>
            <person name="Settipalli S."/>
            <person name="Shea T."/>
            <person name="Sherpa N."/>
            <person name="Shi L."/>
            <person name="Shih D."/>
            <person name="Sparrow T."/>
            <person name="Spaulding J."/>
            <person name="Stalker J."/>
            <person name="Stange-Thomann N."/>
            <person name="Stavropoulos S."/>
            <person name="Stone C."/>
            <person name="Strader C."/>
            <person name="Tesfaye S."/>
            <person name="Thomson T."/>
            <person name="Thoulutsang Y."/>
            <person name="Thoulutsang D."/>
            <person name="Topham K."/>
            <person name="Topping I."/>
            <person name="Tsamla T."/>
            <person name="Vassiliev H."/>
            <person name="Vo A."/>
            <person name="Wangchuk T."/>
            <person name="Wangdi T."/>
            <person name="Weiand M."/>
            <person name="Wilkinson J."/>
            <person name="Wilson A."/>
            <person name="Yadav S."/>
            <person name="Young G."/>
            <person name="Yu Q."/>
            <person name="Zembek L."/>
            <person name="Zhong D."/>
            <person name="Zimmer A."/>
            <person name="Zwirko Z."/>
            <person name="Jaffe D.B."/>
            <person name="Alvarez P."/>
            <person name="Brockman W."/>
            <person name="Butler J."/>
            <person name="Chin C."/>
            <person name="Gnerre S."/>
            <person name="Grabherr M."/>
            <person name="Kleber M."/>
            <person name="Mauceli E."/>
            <person name="MacCallum I."/>
        </authorList>
    </citation>
    <scope>NUCLEOTIDE SEQUENCE [LARGE SCALE GENOMIC DNA]</scope>
    <source>
        <strain evidence="10">MSH-3 / Tucson 14011-0111.49</strain>
    </source>
</reference>
<dbReference type="InterPro" id="IPR008795">
    <property type="entry name" value="Prominin"/>
</dbReference>
<name>B4GAJ2_DROPE</name>
<feature type="transmembrane region" description="Helical" evidence="8">
    <location>
        <begin position="553"/>
        <end position="578"/>
    </location>
</feature>
<evidence type="ECO:0000256" key="7">
    <source>
        <dbReference type="SAM" id="MobiDB-lite"/>
    </source>
</evidence>
<proteinExistence type="inferred from homology"/>